<accession>A0A0A9HR02</accession>
<reference evidence="1" key="1">
    <citation type="submission" date="2014-09" db="EMBL/GenBank/DDBJ databases">
        <authorList>
            <person name="Magalhaes I.L.F."/>
            <person name="Oliveira U."/>
            <person name="Santos F.R."/>
            <person name="Vidigal T.H.D.A."/>
            <person name="Brescovit A.D."/>
            <person name="Santos A.J."/>
        </authorList>
    </citation>
    <scope>NUCLEOTIDE SEQUENCE</scope>
    <source>
        <tissue evidence="1">Shoot tissue taken approximately 20 cm above the soil surface</tissue>
    </source>
</reference>
<protein>
    <submittedName>
        <fullName evidence="1">Uncharacterized protein</fullName>
    </submittedName>
</protein>
<sequence length="60" mass="7073">MLANDDHSDKPKMNTHKHTRIWNWFLFRGQSCFPLNVISKLKTGDAVSPLKMITEHYLYP</sequence>
<dbReference type="AlphaFoldDB" id="A0A0A9HR02"/>
<organism evidence="1">
    <name type="scientific">Arundo donax</name>
    <name type="common">Giant reed</name>
    <name type="synonym">Donax arundinaceus</name>
    <dbReference type="NCBI Taxonomy" id="35708"/>
    <lineage>
        <taxon>Eukaryota</taxon>
        <taxon>Viridiplantae</taxon>
        <taxon>Streptophyta</taxon>
        <taxon>Embryophyta</taxon>
        <taxon>Tracheophyta</taxon>
        <taxon>Spermatophyta</taxon>
        <taxon>Magnoliopsida</taxon>
        <taxon>Liliopsida</taxon>
        <taxon>Poales</taxon>
        <taxon>Poaceae</taxon>
        <taxon>PACMAD clade</taxon>
        <taxon>Arundinoideae</taxon>
        <taxon>Arundineae</taxon>
        <taxon>Arundo</taxon>
    </lineage>
</organism>
<reference evidence="1" key="2">
    <citation type="journal article" date="2015" name="Data Brief">
        <title>Shoot transcriptome of the giant reed, Arundo donax.</title>
        <authorList>
            <person name="Barrero R.A."/>
            <person name="Guerrero F.D."/>
            <person name="Moolhuijzen P."/>
            <person name="Goolsby J.A."/>
            <person name="Tidwell J."/>
            <person name="Bellgard S.E."/>
            <person name="Bellgard M.I."/>
        </authorList>
    </citation>
    <scope>NUCLEOTIDE SEQUENCE</scope>
    <source>
        <tissue evidence="1">Shoot tissue taken approximately 20 cm above the soil surface</tissue>
    </source>
</reference>
<name>A0A0A9HR02_ARUDO</name>
<proteinExistence type="predicted"/>
<evidence type="ECO:0000313" key="1">
    <source>
        <dbReference type="EMBL" id="JAE35358.1"/>
    </source>
</evidence>
<dbReference type="EMBL" id="GBRH01162538">
    <property type="protein sequence ID" value="JAE35358.1"/>
    <property type="molecule type" value="Transcribed_RNA"/>
</dbReference>